<keyword evidence="5" id="KW-1185">Reference proteome</keyword>
<dbReference type="PANTHER" id="PTHR45747">
    <property type="entry name" value="HISTONE-LYSINE N-METHYLTRANSFERASE E(Z)"/>
    <property type="match status" value="1"/>
</dbReference>
<protein>
    <submittedName>
        <fullName evidence="4">SET domain-containing protein</fullName>
    </submittedName>
</protein>
<evidence type="ECO:0000313" key="4">
    <source>
        <dbReference type="EMBL" id="KAK8875258.1"/>
    </source>
</evidence>
<evidence type="ECO:0000256" key="1">
    <source>
        <dbReference type="ARBA" id="ARBA00023015"/>
    </source>
</evidence>
<name>A0ABR2JCT6_9PEZI</name>
<evidence type="ECO:0000313" key="5">
    <source>
        <dbReference type="Proteomes" id="UP001390339"/>
    </source>
</evidence>
<sequence length="273" mass="31598">MTPVCYVPPDSITRRRFEDGDGDPIPVQSWLTNEYRVTNATWKRVLREWPPREPYEDEEWRRDLFRAMPDRGYAQDYRVINTILGYDTERERCVMCRRNSQNPRCGQVCLEKWFESGGMGLLRGATEVWPMERDGGITGYGLFLHTDVRRSLVKGQLVGEYVGELLPADGPDDRRNPAANSRYVYEVNGGLWKVDAEKWGNQTRFINHSCSPNLMADTVVVGGRRIVTFRVIKTIHPGEELTVHYGRPYFANFNEMCYCNVYSYGHVPTELPL</sequence>
<proteinExistence type="predicted"/>
<dbReference type="Proteomes" id="UP001390339">
    <property type="component" value="Unassembled WGS sequence"/>
</dbReference>
<dbReference type="EMBL" id="JAPCWZ010000003">
    <property type="protein sequence ID" value="KAK8875258.1"/>
    <property type="molecule type" value="Genomic_DNA"/>
</dbReference>
<dbReference type="InterPro" id="IPR046341">
    <property type="entry name" value="SET_dom_sf"/>
</dbReference>
<keyword evidence="2" id="KW-0804">Transcription</keyword>
<feature type="domain" description="SET" evidence="3">
    <location>
        <begin position="117"/>
        <end position="246"/>
    </location>
</feature>
<reference evidence="4 5" key="1">
    <citation type="journal article" date="2024" name="IMA Fungus">
        <title>Apiospora arundinis, a panoply of carbohydrate-active enzymes and secondary metabolites.</title>
        <authorList>
            <person name="Sorensen T."/>
            <person name="Petersen C."/>
            <person name="Muurmann A.T."/>
            <person name="Christiansen J.V."/>
            <person name="Brundto M.L."/>
            <person name="Overgaard C.K."/>
            <person name="Boysen A.T."/>
            <person name="Wollenberg R.D."/>
            <person name="Larsen T.O."/>
            <person name="Sorensen J.L."/>
            <person name="Nielsen K.L."/>
            <person name="Sondergaard T.E."/>
        </authorList>
    </citation>
    <scope>NUCLEOTIDE SEQUENCE [LARGE SCALE GENOMIC DNA]</scope>
    <source>
        <strain evidence="4 5">AAU 773</strain>
    </source>
</reference>
<keyword evidence="1" id="KW-0805">Transcription regulation</keyword>
<dbReference type="PANTHER" id="PTHR45747:SF4">
    <property type="entry name" value="HISTONE-LYSINE N-METHYLTRANSFERASE E(Z)"/>
    <property type="match status" value="1"/>
</dbReference>
<dbReference type="InterPro" id="IPR001214">
    <property type="entry name" value="SET_dom"/>
</dbReference>
<dbReference type="Pfam" id="PF00856">
    <property type="entry name" value="SET"/>
    <property type="match status" value="1"/>
</dbReference>
<evidence type="ECO:0000256" key="2">
    <source>
        <dbReference type="ARBA" id="ARBA00023163"/>
    </source>
</evidence>
<dbReference type="PROSITE" id="PS50280">
    <property type="entry name" value="SET"/>
    <property type="match status" value="1"/>
</dbReference>
<dbReference type="SUPFAM" id="SSF82199">
    <property type="entry name" value="SET domain"/>
    <property type="match status" value="1"/>
</dbReference>
<organism evidence="4 5">
    <name type="scientific">Apiospora arundinis</name>
    <dbReference type="NCBI Taxonomy" id="335852"/>
    <lineage>
        <taxon>Eukaryota</taxon>
        <taxon>Fungi</taxon>
        <taxon>Dikarya</taxon>
        <taxon>Ascomycota</taxon>
        <taxon>Pezizomycotina</taxon>
        <taxon>Sordariomycetes</taxon>
        <taxon>Xylariomycetidae</taxon>
        <taxon>Amphisphaeriales</taxon>
        <taxon>Apiosporaceae</taxon>
        <taxon>Apiospora</taxon>
    </lineage>
</organism>
<dbReference type="SMART" id="SM00317">
    <property type="entry name" value="SET"/>
    <property type="match status" value="1"/>
</dbReference>
<evidence type="ECO:0000259" key="3">
    <source>
        <dbReference type="PROSITE" id="PS50280"/>
    </source>
</evidence>
<dbReference type="Gene3D" id="2.170.270.10">
    <property type="entry name" value="SET domain"/>
    <property type="match status" value="1"/>
</dbReference>
<gene>
    <name evidence="4" type="ORF">PGQ11_005772</name>
</gene>
<dbReference type="InterPro" id="IPR045318">
    <property type="entry name" value="EZH1/2-like"/>
</dbReference>
<accession>A0ABR2JCT6</accession>
<comment type="caution">
    <text evidence="4">The sequence shown here is derived from an EMBL/GenBank/DDBJ whole genome shotgun (WGS) entry which is preliminary data.</text>
</comment>